<dbReference type="KEGG" id="ast:Asulf_00350"/>
<accession>N0B9V7</accession>
<dbReference type="Proteomes" id="UP000013307">
    <property type="component" value="Chromosome"/>
</dbReference>
<dbReference type="STRING" id="387631.Asulf_00350"/>
<proteinExistence type="inferred from homology"/>
<dbReference type="HAMAP" id="MF_01281">
    <property type="entry name" value="MTA_SAH_deamin"/>
    <property type="match status" value="1"/>
</dbReference>
<dbReference type="FunFam" id="3.20.20.140:FF:000014">
    <property type="entry name" value="5-methylthioadenosine/S-adenosylhomocysteine deaminase"/>
    <property type="match status" value="1"/>
</dbReference>
<feature type="binding site" evidence="4">
    <location>
        <position position="58"/>
    </location>
    <ligand>
        <name>Zn(2+)</name>
        <dbReference type="ChEBI" id="CHEBI:29105"/>
    </ligand>
</feature>
<dbReference type="GeneID" id="15391996"/>
<feature type="binding site" evidence="4">
    <location>
        <position position="60"/>
    </location>
    <ligand>
        <name>Zn(2+)</name>
        <dbReference type="ChEBI" id="CHEBI:29105"/>
    </ligand>
</feature>
<comment type="cofactor">
    <cofactor evidence="4">
        <name>Zn(2+)</name>
        <dbReference type="ChEBI" id="CHEBI:29105"/>
    </cofactor>
    <text evidence="4">Binds 1 zinc ion per subunit.</text>
</comment>
<dbReference type="Gene3D" id="3.20.20.140">
    <property type="entry name" value="Metal-dependent hydrolases"/>
    <property type="match status" value="1"/>
</dbReference>
<dbReference type="GO" id="GO:0050270">
    <property type="term" value="F:S-adenosylhomocysteine deaminase activity"/>
    <property type="evidence" value="ECO:0007669"/>
    <property type="project" value="UniProtKB-UniRule"/>
</dbReference>
<keyword evidence="2 4" id="KW-0378">Hydrolase</keyword>
<evidence type="ECO:0000313" key="7">
    <source>
        <dbReference type="Proteomes" id="UP000013307"/>
    </source>
</evidence>
<feature type="binding site" evidence="4">
    <location>
        <position position="203"/>
    </location>
    <ligand>
        <name>Zn(2+)</name>
        <dbReference type="ChEBI" id="CHEBI:29105"/>
    </ligand>
</feature>
<dbReference type="GO" id="GO:0090614">
    <property type="term" value="F:5'-methylthioadenosine deaminase activity"/>
    <property type="evidence" value="ECO:0007669"/>
    <property type="project" value="UniProtKB-UniRule"/>
</dbReference>
<dbReference type="SUPFAM" id="SSF51556">
    <property type="entry name" value="Metallo-dependent hydrolases"/>
    <property type="match status" value="1"/>
</dbReference>
<keyword evidence="7" id="KW-1185">Reference proteome</keyword>
<comment type="catalytic activity">
    <reaction evidence="4">
        <text>S-adenosyl-L-homocysteine + H2O + H(+) = S-inosyl-L-homocysteine + NH4(+)</text>
        <dbReference type="Rhea" id="RHEA:20716"/>
        <dbReference type="ChEBI" id="CHEBI:15377"/>
        <dbReference type="ChEBI" id="CHEBI:15378"/>
        <dbReference type="ChEBI" id="CHEBI:28938"/>
        <dbReference type="ChEBI" id="CHEBI:57856"/>
        <dbReference type="ChEBI" id="CHEBI:57985"/>
        <dbReference type="EC" id="3.5.4.28"/>
    </reaction>
</comment>
<keyword evidence="3 4" id="KW-0862">Zinc</keyword>
<dbReference type="Gene3D" id="2.30.40.10">
    <property type="entry name" value="Urease, subunit C, domain 1"/>
    <property type="match status" value="1"/>
</dbReference>
<keyword evidence="1 4" id="KW-0479">Metal-binding</keyword>
<dbReference type="EMBL" id="CP005290">
    <property type="protein sequence ID" value="AGK60379.1"/>
    <property type="molecule type" value="Genomic_DNA"/>
</dbReference>
<name>N0B9V7_9EURY</name>
<comment type="caution">
    <text evidence="4">Lacks conserved residue(s) required for the propagation of feature annotation.</text>
</comment>
<dbReference type="InterPro" id="IPR011059">
    <property type="entry name" value="Metal-dep_hydrolase_composite"/>
</dbReference>
<dbReference type="PANTHER" id="PTHR43794">
    <property type="entry name" value="AMINOHYDROLASE SSNA-RELATED"/>
    <property type="match status" value="1"/>
</dbReference>
<dbReference type="AlphaFoldDB" id="N0B9V7"/>
<dbReference type="eggNOG" id="arCOG00695">
    <property type="taxonomic scope" value="Archaea"/>
</dbReference>
<dbReference type="OrthoDB" id="372084at2157"/>
<comment type="similarity">
    <text evidence="4">Belongs to the metallo-dependent hydrolases superfamily. MTA/SAH deaminase family.</text>
</comment>
<organism evidence="6 7">
    <name type="scientific">Archaeoglobus sulfaticallidus PM70-1</name>
    <dbReference type="NCBI Taxonomy" id="387631"/>
    <lineage>
        <taxon>Archaea</taxon>
        <taxon>Methanobacteriati</taxon>
        <taxon>Methanobacteriota</taxon>
        <taxon>Archaeoglobi</taxon>
        <taxon>Archaeoglobales</taxon>
        <taxon>Archaeoglobaceae</taxon>
        <taxon>Archaeoglobus</taxon>
    </lineage>
</organism>
<dbReference type="GO" id="GO:0046872">
    <property type="term" value="F:metal ion binding"/>
    <property type="evidence" value="ECO:0007669"/>
    <property type="project" value="UniProtKB-KW"/>
</dbReference>
<comment type="function">
    <text evidence="4">Catalyzes the deamination of 5-methylthioadenosine and S-adenosyl-L-homocysteine into 5-methylthioinosine and S-inosyl-L-homocysteine, respectively. Is also able to deaminate adenosine.</text>
</comment>
<feature type="binding site" evidence="4">
    <location>
        <position position="176"/>
    </location>
    <ligand>
        <name>substrate</name>
    </ligand>
</feature>
<dbReference type="HOGENOM" id="CLU_012358_2_1_2"/>
<dbReference type="PANTHER" id="PTHR43794:SF11">
    <property type="entry name" value="AMIDOHYDROLASE-RELATED DOMAIN-CONTAINING PROTEIN"/>
    <property type="match status" value="1"/>
</dbReference>
<dbReference type="InterPro" id="IPR006680">
    <property type="entry name" value="Amidohydro-rel"/>
</dbReference>
<feature type="binding site" evidence="4">
    <location>
        <position position="149"/>
    </location>
    <ligand>
        <name>substrate</name>
    </ligand>
</feature>
<dbReference type="EC" id="3.5.4.28" evidence="4"/>
<comment type="catalytic activity">
    <reaction evidence="4">
        <text>S-methyl-5'-thioadenosine + H2O + H(+) = S-methyl-5'-thioinosine + NH4(+)</text>
        <dbReference type="Rhea" id="RHEA:25025"/>
        <dbReference type="ChEBI" id="CHEBI:15377"/>
        <dbReference type="ChEBI" id="CHEBI:15378"/>
        <dbReference type="ChEBI" id="CHEBI:17509"/>
        <dbReference type="ChEBI" id="CHEBI:28938"/>
        <dbReference type="ChEBI" id="CHEBI:48595"/>
        <dbReference type="EC" id="3.5.4.31"/>
    </reaction>
</comment>
<feature type="domain" description="Amidohydrolase-related" evidence="5">
    <location>
        <begin position="49"/>
        <end position="393"/>
    </location>
</feature>
<sequence length="421" mass="47242">MYDLAIKDGLCYINGEFKRANIGITENRITYVGSDNIHGEVEIKARGSFVLPGLFNAHTHLAMSLFRGFAEDMPLLEWLKTKIWKVERLLEPKDVYWGSMLGIAEMIKTGTTCFSDLYIHMDEVARACEESGMRAVLCYGMADRGSEERAKEELKIGEKFIERWNGEKIKAVFGPHAPYTCSLEFLSQIRERADELNVGIHIHVSETKEEVENFIKANSKPPVEKLDEIGFLKEDVVIAHGIWLNDKEIDILAKRKVSVAHNPVSNLKLASGIARVVDMVKAGVNVCLGTDGAASNNTYNLFEEIKLTSLLQKIKLMKADALKARDALDMACKNGYRAYGIDGGEIKEGKLADIIILDSKRLNFIPAYNPVYSIVYSTTGCEVTHTIVDGKILMEDKELLTVDEDRIRDKVEKIIEKFATI</sequence>
<evidence type="ECO:0000256" key="2">
    <source>
        <dbReference type="ARBA" id="ARBA00022801"/>
    </source>
</evidence>
<gene>
    <name evidence="4" type="primary">mtaD</name>
    <name evidence="6" type="ORF">Asulf_00350</name>
</gene>
<dbReference type="InterPro" id="IPR050287">
    <property type="entry name" value="MTA/SAH_deaminase"/>
</dbReference>
<feature type="binding site" evidence="4">
    <location>
        <position position="291"/>
    </location>
    <ligand>
        <name>Zn(2+)</name>
        <dbReference type="ChEBI" id="CHEBI:29105"/>
    </ligand>
</feature>
<dbReference type="SUPFAM" id="SSF51338">
    <property type="entry name" value="Composite domain of metallo-dependent hydrolases"/>
    <property type="match status" value="1"/>
</dbReference>
<dbReference type="InterPro" id="IPR023512">
    <property type="entry name" value="Deaminase_MtaD/DadD"/>
</dbReference>
<dbReference type="InterPro" id="IPR032466">
    <property type="entry name" value="Metal_Hydrolase"/>
</dbReference>
<evidence type="ECO:0000256" key="1">
    <source>
        <dbReference type="ARBA" id="ARBA00022723"/>
    </source>
</evidence>
<evidence type="ECO:0000259" key="5">
    <source>
        <dbReference type="Pfam" id="PF01979"/>
    </source>
</evidence>
<dbReference type="Pfam" id="PF01979">
    <property type="entry name" value="Amidohydro_1"/>
    <property type="match status" value="1"/>
</dbReference>
<feature type="binding site" evidence="4">
    <location>
        <position position="291"/>
    </location>
    <ligand>
        <name>substrate</name>
    </ligand>
</feature>
<dbReference type="RefSeq" id="WP_015589978.1">
    <property type="nucleotide sequence ID" value="NC_021169.1"/>
</dbReference>
<protein>
    <recommendedName>
        <fullName evidence="4">5-methylthioadenosine/S-adenosylhomocysteine deaminase</fullName>
        <shortName evidence="4">MTA/SAH deaminase</shortName>
        <ecNumber evidence="4">3.5.4.28</ecNumber>
        <ecNumber evidence="4">3.5.4.31</ecNumber>
    </recommendedName>
</protein>
<evidence type="ECO:0000313" key="6">
    <source>
        <dbReference type="EMBL" id="AGK60379.1"/>
    </source>
</evidence>
<evidence type="ECO:0000256" key="3">
    <source>
        <dbReference type="ARBA" id="ARBA00022833"/>
    </source>
</evidence>
<dbReference type="CDD" id="cd01298">
    <property type="entry name" value="ATZ_TRZ_like"/>
    <property type="match status" value="1"/>
</dbReference>
<evidence type="ECO:0000256" key="4">
    <source>
        <dbReference type="HAMAP-Rule" id="MF_01281"/>
    </source>
</evidence>
<feature type="binding site" evidence="4">
    <location>
        <position position="87"/>
    </location>
    <ligand>
        <name>substrate</name>
    </ligand>
</feature>
<feature type="binding site" evidence="4">
    <location>
        <position position="206"/>
    </location>
    <ligand>
        <name>substrate</name>
    </ligand>
</feature>
<dbReference type="EC" id="3.5.4.31" evidence="4"/>
<reference evidence="6 7" key="1">
    <citation type="journal article" date="2013" name="Genome Announc.">
        <title>Complete Genome Sequence of the Thermophilic and Facultatively Chemolithoautotrophic Sulfate Reducer Archaeoglobus sulfaticallidus Strain PM70-1T.</title>
        <authorList>
            <person name="Stokke R."/>
            <person name="Hocking W.P."/>
            <person name="Steinsbu B.O."/>
            <person name="Steen I.H."/>
        </authorList>
    </citation>
    <scope>NUCLEOTIDE SEQUENCE [LARGE SCALE GENOMIC DNA]</scope>
    <source>
        <strain evidence="6">PM70-1</strain>
    </source>
</reference>